<feature type="domain" description="SRCR" evidence="14">
    <location>
        <begin position="130"/>
        <end position="238"/>
    </location>
</feature>
<proteinExistence type="predicted"/>
<dbReference type="PROSITE" id="PS50287">
    <property type="entry name" value="SRCR_2"/>
    <property type="match status" value="26"/>
</dbReference>
<dbReference type="EMBL" id="JAKMXF010000133">
    <property type="protein sequence ID" value="KAI6656892.1"/>
    <property type="molecule type" value="Genomic_DNA"/>
</dbReference>
<evidence type="ECO:0008006" key="18">
    <source>
        <dbReference type="Google" id="ProtNLM"/>
    </source>
</evidence>
<feature type="disulfide bond" evidence="10">
    <location>
        <begin position="1662"/>
        <end position="1672"/>
    </location>
</feature>
<dbReference type="FunFam" id="3.10.250.10:FF:000016">
    <property type="entry name" value="Scavenger receptor cysteine-rich protein type 12"/>
    <property type="match status" value="8"/>
</dbReference>
<feature type="disulfide bond" evidence="10">
    <location>
        <begin position="541"/>
        <end position="551"/>
    </location>
</feature>
<keyword evidence="11" id="KW-0768">Sushi</keyword>
<dbReference type="InterPro" id="IPR036772">
    <property type="entry name" value="SRCR-like_dom_sf"/>
</dbReference>
<evidence type="ECO:0000256" key="8">
    <source>
        <dbReference type="ARBA" id="ARBA00023170"/>
    </source>
</evidence>
<feature type="disulfide bond" evidence="10">
    <location>
        <begin position="319"/>
        <end position="329"/>
    </location>
</feature>
<dbReference type="FunFam" id="3.10.250.10:FF:000001">
    <property type="entry name" value="Lysyl oxidase 4 isoform X1"/>
    <property type="match status" value="5"/>
</dbReference>
<feature type="domain" description="SRCR" evidence="14">
    <location>
        <begin position="470"/>
        <end position="572"/>
    </location>
</feature>
<feature type="disulfide bond" evidence="10">
    <location>
        <begin position="2849"/>
        <end position="2859"/>
    </location>
</feature>
<keyword evidence="2 12" id="KW-0812">Transmembrane</keyword>
<feature type="domain" description="SRCR" evidence="14">
    <location>
        <begin position="1769"/>
        <end position="1870"/>
    </location>
</feature>
<feature type="disulfide bond" evidence="10">
    <location>
        <begin position="163"/>
        <end position="227"/>
    </location>
</feature>
<feature type="disulfide bond" evidence="10">
    <location>
        <begin position="1315"/>
        <end position="1325"/>
    </location>
</feature>
<dbReference type="SMART" id="SM00032">
    <property type="entry name" value="CCP"/>
    <property type="match status" value="3"/>
</dbReference>
<evidence type="ECO:0000256" key="11">
    <source>
        <dbReference type="PROSITE-ProRule" id="PRU00302"/>
    </source>
</evidence>
<dbReference type="PROSITE" id="PS00420">
    <property type="entry name" value="SRCR_1"/>
    <property type="match status" value="13"/>
</dbReference>
<feature type="disulfide bond" evidence="10">
    <location>
        <begin position="1169"/>
        <end position="1230"/>
    </location>
</feature>
<feature type="domain" description="SRCR" evidence="14">
    <location>
        <begin position="362"/>
        <end position="462"/>
    </location>
</feature>
<feature type="domain" description="SRCR" evidence="14">
    <location>
        <begin position="1471"/>
        <end position="1574"/>
    </location>
</feature>
<feature type="domain" description="Sushi" evidence="15">
    <location>
        <begin position="3067"/>
        <end position="3129"/>
    </location>
</feature>
<feature type="disulfide bond" evidence="10">
    <location>
        <begin position="2964"/>
        <end position="2974"/>
    </location>
</feature>
<feature type="disulfide bond" evidence="10">
    <location>
        <begin position="1200"/>
        <end position="1210"/>
    </location>
</feature>
<dbReference type="InterPro" id="IPR035976">
    <property type="entry name" value="Sushi/SCR/CCP_sf"/>
</dbReference>
<feature type="disulfide bond" evidence="10">
    <location>
        <begin position="275"/>
        <end position="339"/>
    </location>
</feature>
<feature type="disulfide bond" evidence="10">
    <location>
        <begin position="94"/>
        <end position="104"/>
    </location>
</feature>
<keyword evidence="17" id="KW-1185">Reference proteome</keyword>
<dbReference type="PANTHER" id="PTHR19331:SF465">
    <property type="entry name" value="EGG PEPTIDE SPERACT RECEPTOR"/>
    <property type="match status" value="1"/>
</dbReference>
<feature type="disulfide bond" evidence="10">
    <location>
        <begin position="1089"/>
        <end position="1099"/>
    </location>
</feature>
<feature type="disulfide bond" evidence="10">
    <location>
        <begin position="431"/>
        <end position="441"/>
    </location>
</feature>
<comment type="caution">
    <text evidence="16">The sequence shown here is derived from an EMBL/GenBank/DDBJ whole genome shotgun (WGS) entry which is preliminary data.</text>
</comment>
<organism evidence="16 17">
    <name type="scientific">Oopsacas minuta</name>
    <dbReference type="NCBI Taxonomy" id="111878"/>
    <lineage>
        <taxon>Eukaryota</taxon>
        <taxon>Metazoa</taxon>
        <taxon>Porifera</taxon>
        <taxon>Hexactinellida</taxon>
        <taxon>Hexasterophora</taxon>
        <taxon>Lyssacinosida</taxon>
        <taxon>Leucopsacidae</taxon>
        <taxon>Oopsacas</taxon>
    </lineage>
</organism>
<evidence type="ECO:0000259" key="14">
    <source>
        <dbReference type="PROSITE" id="PS50287"/>
    </source>
</evidence>
<feature type="disulfide bond" evidence="10">
    <location>
        <begin position="761"/>
        <end position="771"/>
    </location>
</feature>
<evidence type="ECO:0000313" key="16">
    <source>
        <dbReference type="EMBL" id="KAI6656892.1"/>
    </source>
</evidence>
<feature type="signal peptide" evidence="13">
    <location>
        <begin position="1"/>
        <end position="21"/>
    </location>
</feature>
<feature type="domain" description="SRCR" evidence="14">
    <location>
        <begin position="579"/>
        <end position="683"/>
    </location>
</feature>
<evidence type="ECO:0000256" key="12">
    <source>
        <dbReference type="SAM" id="Phobius"/>
    </source>
</evidence>
<feature type="domain" description="SRCR" evidence="14">
    <location>
        <begin position="1590"/>
        <end position="1692"/>
    </location>
</feature>
<evidence type="ECO:0000256" key="1">
    <source>
        <dbReference type="ARBA" id="ARBA00004167"/>
    </source>
</evidence>
<feature type="domain" description="SRCR" evidence="14">
    <location>
        <begin position="912"/>
        <end position="1013"/>
    </location>
</feature>
<feature type="domain" description="SRCR" evidence="14">
    <location>
        <begin position="2778"/>
        <end position="2880"/>
    </location>
</feature>
<dbReference type="FunFam" id="3.10.250.10:FF:000011">
    <property type="entry name" value="Scavenger receptor class A member 5"/>
    <property type="match status" value="1"/>
</dbReference>
<dbReference type="Gene3D" id="2.10.70.10">
    <property type="entry name" value="Complement Module, domain 1"/>
    <property type="match status" value="1"/>
</dbReference>
<dbReference type="PROSITE" id="PS50923">
    <property type="entry name" value="SUSHI"/>
    <property type="match status" value="3"/>
</dbReference>
<feature type="disulfide bond" evidence="10">
    <location>
        <begin position="207"/>
        <end position="217"/>
    </location>
</feature>
<feature type="disulfide bond" evidence="10">
    <location>
        <begin position="176"/>
        <end position="237"/>
    </location>
</feature>
<feature type="disulfide bond" evidence="10">
    <location>
        <begin position="874"/>
        <end position="884"/>
    </location>
</feature>
<dbReference type="SUPFAM" id="SSF56487">
    <property type="entry name" value="SRCR-like"/>
    <property type="match status" value="26"/>
</dbReference>
<keyword evidence="6 12" id="KW-0472">Membrane</keyword>
<evidence type="ECO:0000256" key="13">
    <source>
        <dbReference type="SAM" id="SignalP"/>
    </source>
</evidence>
<dbReference type="SUPFAM" id="SSF57535">
    <property type="entry name" value="Complement control module/SCR domain"/>
    <property type="match status" value="1"/>
</dbReference>
<keyword evidence="3 13" id="KW-0732">Signal</keyword>
<dbReference type="Pfam" id="PF00530">
    <property type="entry name" value="SRCR"/>
    <property type="match status" value="26"/>
</dbReference>
<dbReference type="SMART" id="SM00202">
    <property type="entry name" value="SR"/>
    <property type="match status" value="26"/>
</dbReference>
<feature type="disulfide bond" evidence="10">
    <location>
        <begin position="2166"/>
        <end position="2176"/>
    </location>
</feature>
<feature type="disulfide bond" evidence="10">
    <location>
        <begin position="2736"/>
        <end position="2746"/>
    </location>
</feature>
<feature type="domain" description="SRCR" evidence="14">
    <location>
        <begin position="1987"/>
        <end position="2086"/>
    </location>
</feature>
<feature type="disulfide bond" evidence="10">
    <location>
        <begin position="400"/>
        <end position="461"/>
    </location>
</feature>
<keyword evidence="4" id="KW-0677">Repeat</keyword>
<feature type="domain" description="SRCR" evidence="14">
    <location>
        <begin position="1244"/>
        <end position="1355"/>
    </location>
</feature>
<feature type="disulfide bond" evidence="10">
    <location>
        <begin position="830"/>
        <end position="894"/>
    </location>
</feature>
<evidence type="ECO:0000313" key="17">
    <source>
        <dbReference type="Proteomes" id="UP001165289"/>
    </source>
</evidence>
<keyword evidence="7 10" id="KW-1015">Disulfide bond</keyword>
<feature type="domain" description="Sushi" evidence="15">
    <location>
        <begin position="1689"/>
        <end position="1754"/>
    </location>
</feature>
<comment type="subcellular location">
    <subcellularLocation>
        <location evidence="1">Membrane</location>
        <topology evidence="1">Single-pass membrane protein</topology>
    </subcellularLocation>
</comment>
<sequence length="3231" mass="351429">MESHLFKVFLVFICTIFLCQCDHVKLVGGTSNLEGRVEVFYNGIWGTICDDYWGFYDAQVVCRQLGYVSTTRASTNAEFGNDASGPILLDNVQCIGTETDILDCPHHGIGTHNCDHSEDAGVVCSDDFSLRLVADRFNHTSGNVSLTEGRVEVYHNGVWGTICDDDWSQSEAQVACRQLGFESAVTAVSEAQFGEGSSPIWMDQVVCTGEELYISSCSFRGWGIHDCSHSEDAGVICMHPIVHSGEEFDLRLVDGPNNSEGRLEVLYNGTWGTVCDDRFSIVDAQIACKQLGYLGAVRVYPRSYYGSGTGDIILDNVVCRGSEQLLSQCLHHDFYVTDCSHGEDVGIVCSNNTIRIMPNATVYIVDGEEEFEGRVEVEFNGTRGTVCHDYWDFLDAQVVCQQLGYPGALTATYSANFGEGKGPILMDNVECSGSETNIGQCDYLSIGEHNCVHREDAGVVCLDKQPDISIRLVDGSSSAEGRIELYYEGKWGTICDDNWDYDDTVVACRELGFPGAVSALGSDAFGPGSLDQRILLDEVKCIGNETELLSCPHAPIGVSDCSHLEDAAVICNAQLIPPVRLIGGSDPNEGTLQVYLNDSWGTVCGDQWTNNEATVVCRQLGYSGVTRLANSGEFGIANGSVLLQNVFCTGDESYLTSCTHDEIGHITIPTCQNHTGDVGVVCAGTPITAPVRLVGSDNSNEGRVEIFYSGVWGTICDHQWDDADAAVVCRMLGLSTARAQSFGSARFGKGIGQIWLSELRCDGSESELVNCPRSNFGPQNCLHSEDASVICQTPDPIDIIPVRLSGSDADHEGVVEVNLNKSVNEWASVCGDGFRYSDAEVVCRQLGYPGVLRFYREDIFHTTNSSVLITQLGCIGDEDQVANCGIVPTDIESCNSTATVFCTEYITDSYPIRLVYGTVIHEGQLQVFHQGYWGYVCDVGFGINEAMVVCRQLGFPGAIRPLSNSPFTSSNTSRIWLSSLQCNGNESNIGECDQQVWGGNLCSSNHEVGVECTAPANPIKLVGTNSSIEGMILIYWDNDWGIVCDDYWDIRDALVVCKQLGFPGVIEAVTNDRYGGGGGYDILLDDVRCNGTEILLSSCSSPDWGVHDCIDSEAAGVVCSTTPIVIEPTIIRLIDGPSQYEGRLEILIKEEWGTVCDDSWSTRNTEVVCRQLGFEGPTETISATTFGVGTGKIWLDDVICVGTESDIGGCYKSAYGAHNCIHSEDIGVRCLVGVSRPINETYDIRLVSGIAGNMGKVELYYHGHWGVICSQVWNLADAEVVCNQLGYLHAIQALRGNVFGALQETPLVWLDGISCIGDEDRLIDCIHGRFAPGTCMGNPVYGADSTFNPVSVVCTDTPYNPYPLRLTGGSKPSEGAVEIFFEGSWGILCDTVWEIEDANVACRSLGYPGALQALAVGFTDNTDEELLDIVACNGTEYFIQDCLVVPWSLWGFLCAPKTSVGVICNGSVIETRLYGGNTSAVGVVQIKYEGVWGTICSHGWSFQSASVICRQLGMGLASDYGSDGDMFTPRDSNTPIWLDAVSCLGYEAELNGCEFNGWGIGYCSHEDDAFVSCSNIPGVVKGPNDTYTGLSLREGNTSYEGFVFVTLNNTDGTVCTPETGYLQNLGRVICVQLNLEYLNISIQSRDSGLPLSTPVLISDISCLGIEQDINSCHISSTNRLCSHQQDLFVSCAPYPYCYPLLAQPPLMVTQLPNPTPIGSVVHFNCTTGFLTGPSELKCYSYQQWLPVGYPSCLPDSCASQPDTCQDIIARLVGGASSAEGNLQVFYNGTWGEVCDEHWTISDANVACKQMGFARAVSIPYYGVFESEPEPIWLSNVMCTGNESSLLECSHDDIGDISSCTFFYGVSIICSDQGIPPVRLVGGGDESEGNIQIYSYKYEIWGRVCDSEFTTTEADVVCQQLGYLGAIRPAERGEFSSSDASSLSYTLHCEGTESYASECLHKTNYEVEDSDCDKAGVLCRISGLVAPVRLVAGDNQYEGRVEIFYQGVWGTICDNLWSIENADVVCRMLGYSDSGSRTLSLLDYGTGQIWLDRVDCFGDEAEISLCHRSTFGVHYCEHSQDVGVKCNPPEREISVFVRLNGSGVAFEGNVEVTSNNISWVSVCGDMWNHQAAAVVCRQLGYTGVALLGYVSLFGVSDYPRLISNIECHGYEEFVEDCMNITYESPVTCDGQASVVCESNESDTYPIRLFGGTSIRNGMLQVLYLGEWGGVSDIGWDERDARVVCRDLGFPGVVNPLHKYSLSYIQDDFPCWLSNIHCTGGEDRLEDCRNDGWGHHSCTAGMFVGLDCEMETYPIKVSADGYLLINILNQWAAICSPFWGQTEAIIACRQLGYSTALSTNYYSIPENISFFLHDIFCEGHELLIGSCSYYVEKHPCWTIADLPYPSDSVVGVACTDDVTVGDYDVRLIPFGDDIYEGYVEVKIGNKWYPICPYGDVRWHPETAQVICRQLGYDGPADVIYYTYSSIPITESIQSLSCNGTESNIGECYIGPDLSQCTFYFYFNTHFSPLSLKCYSDGVRPALETYEVRLTGGATNSLGRVEVFYHGRWGVVCGHNWGYTDAVVVCKQLGFVTALQALTDNIFGSMEDNAIVWLNNVACIGNEDSLDKCKHGGWGVDICPGYSVIDSVESSMGPASVICSSTPHNSFPISLKGSTLATEGRVEIYYEGQWGTICNKDWGLVEANITCKSLGYEYALEAVTDGSVFGPGTGLQVLANIHCLGDETFLQECSHSPWGVISSNQSDCGHHNDAGVRCKGSTYEVRLAGADSNGTSGYVEVQYLGVWGRICNEGFNYLDAKVICNQLGFDYVVDITSGIQNLSYSNVPIWLSGLSCHGTEGNIGQCEFDGWLIDYCSHQQDVYLSCTNIQISNNEDLTVRLLGDVETEGVAEVKIGDSPWGTICTPSVGVTSIAQVICRDLKFPSLNAIGLQSTTSVIANSVPIVITDLSCIGTEDSINECYYVTSSESTPTHCTHEHDLYVKCITANHCTRLQVDLPLVVSQMNSYVPVGFVAEFYCSEGRLLGTSELECSTGGVWVLVNESGPSFYPTCSLTTCYFTPDSNTIIANTSNTLFPIDTQIHVSCNPGYIIPITDTTSIILTCSTDGWSPVSVNCTESLSTVQPIAGSIIGIVIGGAIGILLLMPVIVVSILVVGYIILYRRRKRMNTSGFSALDDRVAMTNIYEGREDKSDLTPEAAGNLDKADSAKEKLITEDDNIM</sequence>
<feature type="disulfide bond" evidence="10">
    <location>
        <begin position="1630"/>
        <end position="1691"/>
    </location>
</feature>
<evidence type="ECO:0000256" key="6">
    <source>
        <dbReference type="ARBA" id="ARBA00023136"/>
    </source>
</evidence>
<feature type="transmembrane region" description="Helical" evidence="12">
    <location>
        <begin position="3141"/>
        <end position="3171"/>
    </location>
</feature>
<dbReference type="PRINTS" id="PR00258">
    <property type="entry name" value="SPERACTRCPTR"/>
</dbReference>
<feature type="disulfide bond" evidence="10">
    <location>
        <begin position="1432"/>
        <end position="1442"/>
    </location>
</feature>
<feature type="domain" description="SRCR" evidence="14">
    <location>
        <begin position="802"/>
        <end position="903"/>
    </location>
</feature>
<name>A0AAV7K754_9METZ</name>
<feature type="domain" description="SRCR" evidence="14">
    <location>
        <begin position="2545"/>
        <end position="2657"/>
    </location>
</feature>
<dbReference type="PANTHER" id="PTHR19331">
    <property type="entry name" value="SCAVENGER RECEPTOR DOMAIN-CONTAINING"/>
    <property type="match status" value="1"/>
</dbReference>
<feature type="domain" description="SRCR" evidence="14">
    <location>
        <begin position="2892"/>
        <end position="2998"/>
    </location>
</feature>
<dbReference type="InterPro" id="IPR000436">
    <property type="entry name" value="Sushi_SCR_CCP_dom"/>
</dbReference>
<feature type="disulfide bond" evidence="10">
    <location>
        <begin position="2055"/>
        <end position="2065"/>
    </location>
</feature>
<feature type="disulfide bond" evidence="10">
    <location>
        <begin position="2495"/>
        <end position="2505"/>
    </location>
</feature>
<evidence type="ECO:0000256" key="10">
    <source>
        <dbReference type="PROSITE-ProRule" id="PRU00196"/>
    </source>
</evidence>
<evidence type="ECO:0000256" key="4">
    <source>
        <dbReference type="ARBA" id="ARBA00022737"/>
    </source>
</evidence>
<feature type="chain" id="PRO_5043776049" description="Deleted in malignant brain tumors 1 protein" evidence="13">
    <location>
        <begin position="22"/>
        <end position="3231"/>
    </location>
</feature>
<feature type="domain" description="SRCR" evidence="14">
    <location>
        <begin position="2666"/>
        <end position="2772"/>
    </location>
</feature>
<evidence type="ECO:0000256" key="9">
    <source>
        <dbReference type="ARBA" id="ARBA00023180"/>
    </source>
</evidence>
<feature type="disulfide bond" evidence="10">
    <location>
        <begin position="1838"/>
        <end position="1848"/>
    </location>
</feature>
<feature type="domain" description="SRCR" evidence="14">
    <location>
        <begin position="1364"/>
        <end position="1465"/>
    </location>
</feature>
<feature type="disulfide bond" evidence="10">
    <location>
        <begin position="648"/>
        <end position="658"/>
    </location>
</feature>
<evidence type="ECO:0000256" key="7">
    <source>
        <dbReference type="ARBA" id="ARBA00023157"/>
    </source>
</evidence>
<feature type="disulfide bond" evidence="10">
    <location>
        <begin position="1543"/>
        <end position="1553"/>
    </location>
</feature>
<accession>A0AAV7K754</accession>
<feature type="domain" description="SRCR" evidence="14">
    <location>
        <begin position="250"/>
        <end position="350"/>
    </location>
</feature>
<gene>
    <name evidence="16" type="ORF">LOD99_16194</name>
</gene>
<reference evidence="16 17" key="1">
    <citation type="journal article" date="2023" name="BMC Biol.">
        <title>The compact genome of the sponge Oopsacas minuta (Hexactinellida) is lacking key metazoan core genes.</title>
        <authorList>
            <person name="Santini S."/>
            <person name="Schenkelaars Q."/>
            <person name="Jourda C."/>
            <person name="Duchesne M."/>
            <person name="Belahbib H."/>
            <person name="Rocher C."/>
            <person name="Selva M."/>
            <person name="Riesgo A."/>
            <person name="Vervoort M."/>
            <person name="Leys S.P."/>
            <person name="Kodjabachian L."/>
            <person name="Le Bivic A."/>
            <person name="Borchiellini C."/>
            <person name="Claverie J.M."/>
            <person name="Renard E."/>
        </authorList>
    </citation>
    <scope>NUCLEOTIDE SEQUENCE [LARGE SCALE GENOMIC DNA]</scope>
    <source>
        <strain evidence="16">SPO-2</strain>
    </source>
</reference>
<feature type="disulfide bond" evidence="10">
    <location>
        <begin position="1917"/>
        <end position="1978"/>
    </location>
</feature>
<feature type="disulfide bond" evidence="10">
    <location>
        <begin position="1948"/>
        <end position="1958"/>
    </location>
</feature>
<feature type="disulfide bond" evidence="10">
    <location>
        <begin position="288"/>
        <end position="349"/>
    </location>
</feature>
<feature type="domain" description="SRCR" evidence="14">
    <location>
        <begin position="1019"/>
        <end position="1120"/>
    </location>
</feature>
<dbReference type="FunFam" id="3.10.250.10:FF:000006">
    <property type="entry name" value="neurotrypsin isoform X2"/>
    <property type="match status" value="5"/>
</dbReference>
<feature type="domain" description="SRCR" evidence="14">
    <location>
        <begin position="1877"/>
        <end position="1979"/>
    </location>
</feature>
<feature type="disulfide bond" evidence="10">
    <location>
        <begin position="2276"/>
        <end position="2286"/>
    </location>
</feature>
<dbReference type="InterPro" id="IPR001190">
    <property type="entry name" value="SRCR"/>
</dbReference>
<evidence type="ECO:0000259" key="15">
    <source>
        <dbReference type="PROSITE" id="PS50923"/>
    </source>
</evidence>
<feature type="domain" description="SRCR" evidence="14">
    <location>
        <begin position="2318"/>
        <end position="2413"/>
    </location>
</feature>
<feature type="disulfide bond" evidence="10">
    <location>
        <begin position="2375"/>
        <end position="2385"/>
    </location>
</feature>
<feature type="domain" description="SRCR" evidence="14">
    <location>
        <begin position="1131"/>
        <end position="1231"/>
    </location>
</feature>
<feature type="domain" description="SRCR" evidence="14">
    <location>
        <begin position="24"/>
        <end position="125"/>
    </location>
</feature>
<protein>
    <recommendedName>
        <fullName evidence="18">Deleted in malignant brain tumors 1 protein</fullName>
    </recommendedName>
</protein>
<keyword evidence="8" id="KW-0675">Receptor</keyword>
<feature type="disulfide bond" evidence="10">
    <location>
        <begin position="387"/>
        <end position="451"/>
    </location>
</feature>
<feature type="domain" description="SRCR" evidence="14">
    <location>
        <begin position="2096"/>
        <end position="2196"/>
    </location>
</feature>
<feature type="domain" description="SRCR" evidence="14">
    <location>
        <begin position="691"/>
        <end position="792"/>
    </location>
</feature>
<dbReference type="Proteomes" id="UP001165289">
    <property type="component" value="Unassembled WGS sequence"/>
</dbReference>
<feature type="domain" description="SRCR" evidence="14">
    <location>
        <begin position="2205"/>
        <end position="2307"/>
    </location>
</feature>
<feature type="disulfide bond" evidence="11">
    <location>
        <begin position="1725"/>
        <end position="1752"/>
    </location>
</feature>
<dbReference type="Gene3D" id="3.10.250.10">
    <property type="entry name" value="SRCR-like domain"/>
    <property type="match status" value="26"/>
</dbReference>
<feature type="disulfide bond" evidence="10">
    <location>
        <begin position="982"/>
        <end position="992"/>
    </location>
</feature>
<comment type="caution">
    <text evidence="10">Lacks conserved residue(s) required for the propagation of feature annotation.</text>
</comment>
<feature type="disulfide bond" evidence="10">
    <location>
        <begin position="1156"/>
        <end position="1220"/>
    </location>
</feature>
<evidence type="ECO:0000256" key="3">
    <source>
        <dbReference type="ARBA" id="ARBA00022729"/>
    </source>
</evidence>
<feature type="domain" description="SRCR" evidence="14">
    <location>
        <begin position="2423"/>
        <end position="2532"/>
    </location>
</feature>
<keyword evidence="9" id="KW-0325">Glycoprotein</keyword>
<evidence type="ECO:0000256" key="5">
    <source>
        <dbReference type="ARBA" id="ARBA00022989"/>
    </source>
</evidence>
<dbReference type="FunFam" id="3.10.250.10:FF:000007">
    <property type="entry name" value="Soluble scavenger receptor cysteine-rich domain-containing protein SSC5D"/>
    <property type="match status" value="2"/>
</dbReference>
<keyword evidence="5 12" id="KW-1133">Transmembrane helix</keyword>
<evidence type="ECO:0000256" key="2">
    <source>
        <dbReference type="ARBA" id="ARBA00022692"/>
    </source>
</evidence>
<dbReference type="GO" id="GO:0016020">
    <property type="term" value="C:membrane"/>
    <property type="evidence" value="ECO:0007669"/>
    <property type="project" value="UniProtKB-SubCell"/>
</dbReference>
<feature type="disulfide bond" evidence="10">
    <location>
        <begin position="2616"/>
        <end position="2626"/>
    </location>
</feature>
<feature type="domain" description="Sushi" evidence="15">
    <location>
        <begin position="3001"/>
        <end position="3066"/>
    </location>
</feature>